<dbReference type="Gene3D" id="3.40.30.120">
    <property type="match status" value="1"/>
</dbReference>
<proteinExistence type="inferred from homology"/>
<keyword evidence="7" id="KW-1185">Reference proteome</keyword>
<dbReference type="PANTHER" id="PTHR43004:SF19">
    <property type="entry name" value="BINDING MONOOXYGENASE, PUTATIVE (JCVI)-RELATED"/>
    <property type="match status" value="1"/>
</dbReference>
<reference evidence="6" key="1">
    <citation type="submission" date="2020-10" db="EMBL/GenBank/DDBJ databases">
        <title>Taxonomic study of unclassified bacteria belonging to the class Ktedonobacteria.</title>
        <authorList>
            <person name="Yabe S."/>
            <person name="Wang C.M."/>
            <person name="Zheng Y."/>
            <person name="Sakai Y."/>
            <person name="Cavaletti L."/>
            <person name="Monciardini P."/>
            <person name="Donadio S."/>
        </authorList>
    </citation>
    <scope>NUCLEOTIDE SEQUENCE</scope>
    <source>
        <strain evidence="6">SOSP1-1</strain>
    </source>
</reference>
<dbReference type="Proteomes" id="UP000612362">
    <property type="component" value="Unassembled WGS sequence"/>
</dbReference>
<dbReference type="PANTHER" id="PTHR43004">
    <property type="entry name" value="TRK SYSTEM POTASSIUM UPTAKE PROTEIN"/>
    <property type="match status" value="1"/>
</dbReference>
<dbReference type="Pfam" id="PF01494">
    <property type="entry name" value="FAD_binding_3"/>
    <property type="match status" value="1"/>
</dbReference>
<dbReference type="GO" id="GO:0016709">
    <property type="term" value="F:oxidoreductase activity, acting on paired donors, with incorporation or reduction of molecular oxygen, NAD(P)H as one donor, and incorporation of one atom of oxygen"/>
    <property type="evidence" value="ECO:0007669"/>
    <property type="project" value="UniProtKB-ARBA"/>
</dbReference>
<dbReference type="GO" id="GO:0071949">
    <property type="term" value="F:FAD binding"/>
    <property type="evidence" value="ECO:0007669"/>
    <property type="project" value="InterPro"/>
</dbReference>
<dbReference type="InterPro" id="IPR036188">
    <property type="entry name" value="FAD/NAD-bd_sf"/>
</dbReference>
<dbReference type="PRINTS" id="PR00420">
    <property type="entry name" value="RNGMNOXGNASE"/>
</dbReference>
<dbReference type="EMBL" id="BNJF01000001">
    <property type="protein sequence ID" value="GHO41876.1"/>
    <property type="molecule type" value="Genomic_DNA"/>
</dbReference>
<dbReference type="InterPro" id="IPR050641">
    <property type="entry name" value="RIFMO-like"/>
</dbReference>
<comment type="caution">
    <text evidence="6">The sequence shown here is derived from an EMBL/GenBank/DDBJ whole genome shotgun (WGS) entry which is preliminary data.</text>
</comment>
<feature type="domain" description="FAD-binding" evidence="5">
    <location>
        <begin position="11"/>
        <end position="352"/>
    </location>
</feature>
<evidence type="ECO:0000259" key="5">
    <source>
        <dbReference type="Pfam" id="PF01494"/>
    </source>
</evidence>
<evidence type="ECO:0000313" key="7">
    <source>
        <dbReference type="Proteomes" id="UP000612362"/>
    </source>
</evidence>
<comment type="similarity">
    <text evidence="2">Belongs to the PheA/TfdB FAD monooxygenase family.</text>
</comment>
<sequence length="591" mass="66164">MKQERNAQQWDTDVLIVGSGPVGVTLACALMARGVRCCLIEQREEPYTIVRAHALQPRTMELFDRMGIIDRVLKLGREVPPWYLYDGDRYIGEMAFAPLKHEPYPAMWFIQQPTVERLLREHLQELGGTVEYRQQLVQLCQEEDGVIATVATPDTTTEVRAHYVVGCDGGRSTTRHLLGLPFEGKTLPGLMLIAEVDMDWDRSRDGAAHIWVHADGLFSATFIEEVGKWQLVVAAPKMSQEQETEPSLALFQHLFEQRTGEAHTRMSNPSWMSMFVLNQRLATHYRVERVFLAGDAAHIHSPAGGLGMNTGIQDAYNLAWKLALVLEGKATPSLLDTYEQERRPIGEALLRDTEANTGVLLGGNAALRLLRDRLVLPLMGLPLLQRKATQRGAQLDLTYRTSSLSHFDDTAAQETLFSSEHLRARWDRLAFRFAPQAGDRAPDIAYLRTAEQHATSLFQQMRGTRWHLLLFSGGVSERNKSPILPLLDVAQHVKIHLGSVGEEVKPLLILNTSLPIQGLDESVKILLDPEGEAHRRYGARGQALYLVRPDGYIGFRSLSPGKAALLDYLGSIFVLPQTQGAEYKGNYATHK</sequence>
<dbReference type="SUPFAM" id="SSF51905">
    <property type="entry name" value="FAD/NAD(P)-binding domain"/>
    <property type="match status" value="1"/>
</dbReference>
<protein>
    <submittedName>
        <fullName evidence="6">3-(3-hydroxyphenyl)propionate hydroxylase</fullName>
    </submittedName>
</protein>
<evidence type="ECO:0000256" key="3">
    <source>
        <dbReference type="ARBA" id="ARBA00022630"/>
    </source>
</evidence>
<evidence type="ECO:0000313" key="6">
    <source>
        <dbReference type="EMBL" id="GHO41876.1"/>
    </source>
</evidence>
<evidence type="ECO:0000256" key="2">
    <source>
        <dbReference type="ARBA" id="ARBA00007801"/>
    </source>
</evidence>
<keyword evidence="3" id="KW-0285">Flavoprotein</keyword>
<dbReference type="Gene3D" id="3.50.50.60">
    <property type="entry name" value="FAD/NAD(P)-binding domain"/>
    <property type="match status" value="1"/>
</dbReference>
<organism evidence="6 7">
    <name type="scientific">Ktedonospora formicarum</name>
    <dbReference type="NCBI Taxonomy" id="2778364"/>
    <lineage>
        <taxon>Bacteria</taxon>
        <taxon>Bacillati</taxon>
        <taxon>Chloroflexota</taxon>
        <taxon>Ktedonobacteria</taxon>
        <taxon>Ktedonobacterales</taxon>
        <taxon>Ktedonobacteraceae</taxon>
        <taxon>Ktedonospora</taxon>
    </lineage>
</organism>
<accession>A0A8J3MPL1</accession>
<evidence type="ECO:0000256" key="4">
    <source>
        <dbReference type="ARBA" id="ARBA00022827"/>
    </source>
</evidence>
<dbReference type="SUPFAM" id="SSF52833">
    <property type="entry name" value="Thioredoxin-like"/>
    <property type="match status" value="1"/>
</dbReference>
<name>A0A8J3MPL1_9CHLR</name>
<comment type="cofactor">
    <cofactor evidence="1">
        <name>FAD</name>
        <dbReference type="ChEBI" id="CHEBI:57692"/>
    </cofactor>
</comment>
<keyword evidence="4" id="KW-0274">FAD</keyword>
<dbReference type="Gene3D" id="3.30.70.2450">
    <property type="match status" value="1"/>
</dbReference>
<gene>
    <name evidence="6" type="primary">mhpA_2</name>
    <name evidence="6" type="ORF">KSX_00390</name>
</gene>
<dbReference type="AlphaFoldDB" id="A0A8J3MPL1"/>
<evidence type="ECO:0000256" key="1">
    <source>
        <dbReference type="ARBA" id="ARBA00001974"/>
    </source>
</evidence>
<dbReference type="InterPro" id="IPR036249">
    <property type="entry name" value="Thioredoxin-like_sf"/>
</dbReference>
<dbReference type="RefSeq" id="WP_220191495.1">
    <property type="nucleotide sequence ID" value="NZ_BNJF01000001.1"/>
</dbReference>
<dbReference type="InterPro" id="IPR002938">
    <property type="entry name" value="FAD-bd"/>
</dbReference>
<dbReference type="PROSITE" id="PS51257">
    <property type="entry name" value="PROKAR_LIPOPROTEIN"/>
    <property type="match status" value="1"/>
</dbReference>